<dbReference type="Gene3D" id="3.30.420.250">
    <property type="match status" value="1"/>
</dbReference>
<dbReference type="Proteomes" id="UP000199421">
    <property type="component" value="Unassembled WGS sequence"/>
</dbReference>
<dbReference type="RefSeq" id="WP_093323949.1">
    <property type="nucleotide sequence ID" value="NZ_FOAF01000002.1"/>
</dbReference>
<dbReference type="STRING" id="407022.SAMN05661044_02224"/>
<gene>
    <name evidence="1" type="ORF">SAMN05661044_02224</name>
</gene>
<reference evidence="2" key="1">
    <citation type="submission" date="2016-10" db="EMBL/GenBank/DDBJ databases">
        <authorList>
            <person name="Varghese N."/>
            <person name="Submissions S."/>
        </authorList>
    </citation>
    <scope>NUCLEOTIDE SEQUENCE [LARGE SCALE GENOMIC DNA]</scope>
    <source>
        <strain evidence="2">DSM 18733</strain>
    </source>
</reference>
<accession>A0A1H7PFB9</accession>
<dbReference type="InterPro" id="IPR024213">
    <property type="entry name" value="DUF3822"/>
</dbReference>
<evidence type="ECO:0000313" key="2">
    <source>
        <dbReference type="Proteomes" id="UP000199421"/>
    </source>
</evidence>
<name>A0A1H7PFB9_OLID1</name>
<dbReference type="OrthoDB" id="765136at2"/>
<evidence type="ECO:0000313" key="1">
    <source>
        <dbReference type="EMBL" id="SEL34462.1"/>
    </source>
</evidence>
<evidence type="ECO:0008006" key="3">
    <source>
        <dbReference type="Google" id="ProtNLM"/>
    </source>
</evidence>
<organism evidence="1 2">
    <name type="scientific">Olivibacter domesticus</name>
    <name type="common">Pseudosphingobacterium domesticum</name>
    <dbReference type="NCBI Taxonomy" id="407022"/>
    <lineage>
        <taxon>Bacteria</taxon>
        <taxon>Pseudomonadati</taxon>
        <taxon>Bacteroidota</taxon>
        <taxon>Sphingobacteriia</taxon>
        <taxon>Sphingobacteriales</taxon>
        <taxon>Sphingobacteriaceae</taxon>
        <taxon>Olivibacter</taxon>
    </lineage>
</organism>
<keyword evidence="2" id="KW-1185">Reference proteome</keyword>
<dbReference type="CDD" id="cd24013">
    <property type="entry name" value="ASKHA_ATPase_BT3980-like"/>
    <property type="match status" value="1"/>
</dbReference>
<protein>
    <recommendedName>
        <fullName evidence="3">DUF3822 family protein</fullName>
    </recommendedName>
</protein>
<dbReference type="EMBL" id="FOAF01000002">
    <property type="protein sequence ID" value="SEL34462.1"/>
    <property type="molecule type" value="Genomic_DNA"/>
</dbReference>
<dbReference type="Pfam" id="PF12864">
    <property type="entry name" value="DUF3822"/>
    <property type="match status" value="1"/>
</dbReference>
<dbReference type="AlphaFoldDB" id="A0A1H7PFB9"/>
<sequence length="271" mass="31969">MSELLRIEFIDDNFTIEKSEAYQLLIHWGKAWNQLSVLDEDNCLLLLLSWQKNQEEDRVTQLLSLNYKTVKIVYDNHNILLVPNNLYSPSQDIHYLNMLCLDREHHKLYSHSLNYWSIQCLFTIPDEEINSLKRYFQIDNIRSKSAILIDTFSKLLDDKDSFLSINFNDGSAEYTYFKDKKLVYHNLQPTTNADEFNYFLLAISQQLEIDLFHTIIYISGKIGKTHEYYQRMAKYSTNIIFFDASQLLDQSLYTNAEVLVNNPILMGLLCE</sequence>
<proteinExistence type="predicted"/>
<dbReference type="Gene3D" id="3.30.420.260">
    <property type="match status" value="1"/>
</dbReference>